<dbReference type="PANTHER" id="PTHR30348:SF4">
    <property type="entry name" value="DUF72 DOMAIN-CONTAINING PROTEIN"/>
    <property type="match status" value="1"/>
</dbReference>
<comment type="caution">
    <text evidence="1">The sequence shown here is derived from an EMBL/GenBank/DDBJ whole genome shotgun (WGS) entry which is preliminary data.</text>
</comment>
<dbReference type="PANTHER" id="PTHR30348">
    <property type="entry name" value="UNCHARACTERIZED PROTEIN YECE"/>
    <property type="match status" value="1"/>
</dbReference>
<dbReference type="EMBL" id="JAKWBL010000001">
    <property type="protein sequence ID" value="MCH5597525.1"/>
    <property type="molecule type" value="Genomic_DNA"/>
</dbReference>
<reference evidence="1 2" key="1">
    <citation type="submission" date="2022-02" db="EMBL/GenBank/DDBJ databases">
        <authorList>
            <person name="Min J."/>
        </authorList>
    </citation>
    <scope>NUCLEOTIDE SEQUENCE [LARGE SCALE GENOMIC DNA]</scope>
    <source>
        <strain evidence="1 2">GR10-1</strain>
    </source>
</reference>
<organism evidence="1 2">
    <name type="scientific">Niabella ginsengisoli</name>
    <dbReference type="NCBI Taxonomy" id="522298"/>
    <lineage>
        <taxon>Bacteria</taxon>
        <taxon>Pseudomonadati</taxon>
        <taxon>Bacteroidota</taxon>
        <taxon>Chitinophagia</taxon>
        <taxon>Chitinophagales</taxon>
        <taxon>Chitinophagaceae</taxon>
        <taxon>Niabella</taxon>
    </lineage>
</organism>
<evidence type="ECO:0000313" key="2">
    <source>
        <dbReference type="Proteomes" id="UP001202248"/>
    </source>
</evidence>
<name>A0ABS9SGP9_9BACT</name>
<protein>
    <submittedName>
        <fullName evidence="1">DUF72 domain-containing protein</fullName>
    </submittedName>
</protein>
<dbReference type="SUPFAM" id="SSF117396">
    <property type="entry name" value="TM1631-like"/>
    <property type="match status" value="1"/>
</dbReference>
<dbReference type="InterPro" id="IPR002763">
    <property type="entry name" value="DUF72"/>
</dbReference>
<dbReference type="Gene3D" id="3.20.20.410">
    <property type="entry name" value="Protein of unknown function UPF0759"/>
    <property type="match status" value="1"/>
</dbReference>
<dbReference type="InterPro" id="IPR036520">
    <property type="entry name" value="UPF0759_sf"/>
</dbReference>
<dbReference type="Pfam" id="PF01904">
    <property type="entry name" value="DUF72"/>
    <property type="match status" value="1"/>
</dbReference>
<proteinExistence type="predicted"/>
<dbReference type="Proteomes" id="UP001202248">
    <property type="component" value="Unassembled WGS sequence"/>
</dbReference>
<sequence>MLKKLKSLLSQLKIVNRDKWPIALEFRNKSWYNEATYELLNAHNATMVFHDKTGSEPPQPDLDSNYIYLRFHGPAGDYKGSYDEGFLYEYAGYISEWLESGKVVYVYFNNTMGNALENLKMLKKFIKK</sequence>
<gene>
    <name evidence="1" type="ORF">MKP09_06205</name>
</gene>
<evidence type="ECO:0000313" key="1">
    <source>
        <dbReference type="EMBL" id="MCH5597525.1"/>
    </source>
</evidence>
<keyword evidence="2" id="KW-1185">Reference proteome</keyword>
<accession>A0ABS9SGP9</accession>